<dbReference type="InterPro" id="IPR011856">
    <property type="entry name" value="tRNA_endonuc-like_dom_sf"/>
</dbReference>
<dbReference type="InterPro" id="IPR011335">
    <property type="entry name" value="Restrct_endonuc-II-like"/>
</dbReference>
<evidence type="ECO:0000313" key="1">
    <source>
        <dbReference type="EMBL" id="AKV71058.1"/>
    </source>
</evidence>
<dbReference type="AlphaFoldDB" id="A0A0K1SAI3"/>
<organism evidence="1 2">
    <name type="scientific">Microcystis panniformis FACHB-1757</name>
    <dbReference type="NCBI Taxonomy" id="1638788"/>
    <lineage>
        <taxon>Bacteria</taxon>
        <taxon>Bacillati</taxon>
        <taxon>Cyanobacteriota</taxon>
        <taxon>Cyanophyceae</taxon>
        <taxon>Oscillatoriophycideae</taxon>
        <taxon>Chroococcales</taxon>
        <taxon>Microcystaceae</taxon>
        <taxon>Microcystis</taxon>
    </lineage>
</organism>
<dbReference type="Gene3D" id="3.40.1350.10">
    <property type="match status" value="1"/>
</dbReference>
<sequence length="71" mass="8626">MRDFEIALGQYILYRNLISLTEPEYQIYLAIKDSIYENFFQRESIQAIVKINQLLLLVVEMEKEKILRWID</sequence>
<protein>
    <submittedName>
        <fullName evidence="1">FdxN element excision controlling factor protein</fullName>
    </submittedName>
</protein>
<proteinExistence type="predicted"/>
<keyword evidence="2" id="KW-1185">Reference proteome</keyword>
<gene>
    <name evidence="1" type="ORF">VL20_6305</name>
</gene>
<dbReference type="GO" id="GO:0003676">
    <property type="term" value="F:nucleic acid binding"/>
    <property type="evidence" value="ECO:0007669"/>
    <property type="project" value="InterPro"/>
</dbReference>
<dbReference type="Pfam" id="PF08814">
    <property type="entry name" value="XisH"/>
    <property type="match status" value="1"/>
</dbReference>
<accession>A0A0K1SAI3</accession>
<dbReference type="InterPro" id="IPR014919">
    <property type="entry name" value="XisH"/>
</dbReference>
<dbReference type="PATRIC" id="fig|1638788.3.peg.6332"/>
<dbReference type="SUPFAM" id="SSF52980">
    <property type="entry name" value="Restriction endonuclease-like"/>
    <property type="match status" value="1"/>
</dbReference>
<name>A0A0K1SAI3_9CHRO</name>
<dbReference type="Proteomes" id="UP000068167">
    <property type="component" value="Chromosome"/>
</dbReference>
<dbReference type="KEGG" id="mpk:VL20_6305"/>
<evidence type="ECO:0000313" key="2">
    <source>
        <dbReference type="Proteomes" id="UP000068167"/>
    </source>
</evidence>
<dbReference type="EMBL" id="CP011339">
    <property type="protein sequence ID" value="AKV71058.1"/>
    <property type="molecule type" value="Genomic_DNA"/>
</dbReference>
<reference evidence="1 2" key="1">
    <citation type="journal article" date="2016" name="Stand. Genomic Sci.">
        <title>Complete genome sequence and genomic characterization of Microcystis panniformis FACHB 1757 by third-generation sequencing.</title>
        <authorList>
            <person name="Zhang J.Y."/>
            <person name="Guan R."/>
            <person name="Zhang H.J."/>
            <person name="Li H."/>
            <person name="Xiao P."/>
            <person name="Yu G.L."/>
            <person name="Du L."/>
            <person name="Cao D.M."/>
            <person name="Zhu B.C."/>
            <person name="Li R.H."/>
            <person name="Lu Z.H."/>
        </authorList>
    </citation>
    <scope>NUCLEOTIDE SEQUENCE [LARGE SCALE GENOMIC DNA]</scope>
    <source>
        <strain evidence="1 2">FACHB-1757</strain>
    </source>
</reference>